<organism evidence="3 4">
    <name type="scientific">Symbiodinium natans</name>
    <dbReference type="NCBI Taxonomy" id="878477"/>
    <lineage>
        <taxon>Eukaryota</taxon>
        <taxon>Sar</taxon>
        <taxon>Alveolata</taxon>
        <taxon>Dinophyceae</taxon>
        <taxon>Suessiales</taxon>
        <taxon>Symbiodiniaceae</taxon>
        <taxon>Symbiodinium</taxon>
    </lineage>
</organism>
<accession>A0A812LW65</accession>
<name>A0A812LW65_9DINO</name>
<dbReference type="PROSITE" id="PS00018">
    <property type="entry name" value="EF_HAND_1"/>
    <property type="match status" value="1"/>
</dbReference>
<keyword evidence="1" id="KW-0106">Calcium</keyword>
<dbReference type="EMBL" id="CAJNDS010001282">
    <property type="protein sequence ID" value="CAE7254176.1"/>
    <property type="molecule type" value="Genomic_DNA"/>
</dbReference>
<dbReference type="OrthoDB" id="418595at2759"/>
<dbReference type="CDD" id="cd00051">
    <property type="entry name" value="EFh"/>
    <property type="match status" value="1"/>
</dbReference>
<evidence type="ECO:0000259" key="2">
    <source>
        <dbReference type="PROSITE" id="PS50222"/>
    </source>
</evidence>
<evidence type="ECO:0000256" key="1">
    <source>
        <dbReference type="ARBA" id="ARBA00022837"/>
    </source>
</evidence>
<gene>
    <name evidence="3" type="ORF">SNAT2548_LOCUS12832</name>
</gene>
<feature type="domain" description="EF-hand" evidence="2">
    <location>
        <begin position="71"/>
        <end position="106"/>
    </location>
</feature>
<dbReference type="SUPFAM" id="SSF47473">
    <property type="entry name" value="EF-hand"/>
    <property type="match status" value="1"/>
</dbReference>
<dbReference type="Gene3D" id="1.10.238.10">
    <property type="entry name" value="EF-hand"/>
    <property type="match status" value="1"/>
</dbReference>
<dbReference type="InterPro" id="IPR002048">
    <property type="entry name" value="EF_hand_dom"/>
</dbReference>
<dbReference type="Pfam" id="PF13499">
    <property type="entry name" value="EF-hand_7"/>
    <property type="match status" value="1"/>
</dbReference>
<dbReference type="InterPro" id="IPR011992">
    <property type="entry name" value="EF-hand-dom_pair"/>
</dbReference>
<dbReference type="SMART" id="SM00054">
    <property type="entry name" value="EFh"/>
    <property type="match status" value="2"/>
</dbReference>
<keyword evidence="4" id="KW-1185">Reference proteome</keyword>
<evidence type="ECO:0000313" key="3">
    <source>
        <dbReference type="EMBL" id="CAE7254176.1"/>
    </source>
</evidence>
<protein>
    <recommendedName>
        <fullName evidence="2">EF-hand domain-containing protein</fullName>
    </recommendedName>
</protein>
<dbReference type="GO" id="GO:0005509">
    <property type="term" value="F:calcium ion binding"/>
    <property type="evidence" value="ECO:0007669"/>
    <property type="project" value="InterPro"/>
</dbReference>
<comment type="caution">
    <text evidence="3">The sequence shown here is derived from an EMBL/GenBank/DDBJ whole genome shotgun (WGS) entry which is preliminary data.</text>
</comment>
<proteinExistence type="predicted"/>
<dbReference type="Proteomes" id="UP000604046">
    <property type="component" value="Unassembled WGS sequence"/>
</dbReference>
<dbReference type="PROSITE" id="PS50222">
    <property type="entry name" value="EF_HAND_2"/>
    <property type="match status" value="1"/>
</dbReference>
<evidence type="ECO:0000313" key="4">
    <source>
        <dbReference type="Proteomes" id="UP000604046"/>
    </source>
</evidence>
<dbReference type="AlphaFoldDB" id="A0A812LW65"/>
<dbReference type="InterPro" id="IPR018247">
    <property type="entry name" value="EF_Hand_1_Ca_BS"/>
</dbReference>
<reference evidence="3" key="1">
    <citation type="submission" date="2021-02" db="EMBL/GenBank/DDBJ databases">
        <authorList>
            <person name="Dougan E. K."/>
            <person name="Rhodes N."/>
            <person name="Thang M."/>
            <person name="Chan C."/>
        </authorList>
    </citation>
    <scope>NUCLEOTIDE SEQUENCE</scope>
</reference>
<sequence length="153" mass="18233">MFTEHFIGDMERWTRKLARKYRIPIAYTETAAWRFTRFDVQKRGFLNYADFKCVVRALTYRHFGQKDDVMLQESNLRALWKIVDRDGSGCVDFEEFLQWFYNHFQKEKPPARSLHCDGMVDSVTEHFYASMGVNRLRCYVTSQDPGRCLSLYG</sequence>